<protein>
    <recommendedName>
        <fullName evidence="2">USP domain-containing protein</fullName>
    </recommendedName>
</protein>
<proteinExistence type="predicted"/>
<evidence type="ECO:0000313" key="3">
    <source>
        <dbReference type="EMBL" id="CAI2369732.1"/>
    </source>
</evidence>
<dbReference type="InterPro" id="IPR038765">
    <property type="entry name" value="Papain-like_cys_pep_sf"/>
</dbReference>
<feature type="compositionally biased region" description="Basic and acidic residues" evidence="1">
    <location>
        <begin position="67"/>
        <end position="89"/>
    </location>
</feature>
<gene>
    <name evidence="3" type="ORF">ECRASSUSDP1_LOCUS11035</name>
</gene>
<dbReference type="InterPro" id="IPR001394">
    <property type="entry name" value="Peptidase_C19_UCH"/>
</dbReference>
<evidence type="ECO:0000256" key="1">
    <source>
        <dbReference type="SAM" id="MobiDB-lite"/>
    </source>
</evidence>
<feature type="domain" description="USP" evidence="2">
    <location>
        <begin position="125"/>
        <end position="438"/>
    </location>
</feature>
<dbReference type="InterPro" id="IPR028889">
    <property type="entry name" value="USP"/>
</dbReference>
<keyword evidence="4" id="KW-1185">Reference proteome</keyword>
<organism evidence="3 4">
    <name type="scientific">Euplotes crassus</name>
    <dbReference type="NCBI Taxonomy" id="5936"/>
    <lineage>
        <taxon>Eukaryota</taxon>
        <taxon>Sar</taxon>
        <taxon>Alveolata</taxon>
        <taxon>Ciliophora</taxon>
        <taxon>Intramacronucleata</taxon>
        <taxon>Spirotrichea</taxon>
        <taxon>Hypotrichia</taxon>
        <taxon>Euplotida</taxon>
        <taxon>Euplotidae</taxon>
        <taxon>Moneuplotes</taxon>
    </lineage>
</organism>
<accession>A0AAD1XFF5</accession>
<dbReference type="PROSITE" id="PS50235">
    <property type="entry name" value="USP_3"/>
    <property type="match status" value="1"/>
</dbReference>
<dbReference type="InterPro" id="IPR050185">
    <property type="entry name" value="Ub_carboxyl-term_hydrolase"/>
</dbReference>
<dbReference type="Gene3D" id="3.90.70.10">
    <property type="entry name" value="Cysteine proteinases"/>
    <property type="match status" value="1"/>
</dbReference>
<name>A0AAD1XFF5_EUPCR</name>
<reference evidence="3" key="1">
    <citation type="submission" date="2023-07" db="EMBL/GenBank/DDBJ databases">
        <authorList>
            <consortium name="AG Swart"/>
            <person name="Singh M."/>
            <person name="Singh A."/>
            <person name="Seah K."/>
            <person name="Emmerich C."/>
        </authorList>
    </citation>
    <scope>NUCLEOTIDE SEQUENCE</scope>
    <source>
        <strain evidence="3">DP1</strain>
    </source>
</reference>
<evidence type="ECO:0000313" key="4">
    <source>
        <dbReference type="Proteomes" id="UP001295684"/>
    </source>
</evidence>
<evidence type="ECO:0000259" key="2">
    <source>
        <dbReference type="PROSITE" id="PS50235"/>
    </source>
</evidence>
<feature type="compositionally biased region" description="Low complexity" evidence="1">
    <location>
        <begin position="28"/>
        <end position="44"/>
    </location>
</feature>
<comment type="caution">
    <text evidence="3">The sequence shown here is derived from an EMBL/GenBank/DDBJ whole genome shotgun (WGS) entry which is preliminary data.</text>
</comment>
<feature type="region of interest" description="Disordered" evidence="1">
    <location>
        <begin position="1"/>
        <end position="89"/>
    </location>
</feature>
<dbReference type="EMBL" id="CAMPGE010010885">
    <property type="protein sequence ID" value="CAI2369732.1"/>
    <property type="molecule type" value="Genomic_DNA"/>
</dbReference>
<dbReference type="GO" id="GO:0004843">
    <property type="term" value="F:cysteine-type deubiquitinase activity"/>
    <property type="evidence" value="ECO:0007669"/>
    <property type="project" value="InterPro"/>
</dbReference>
<dbReference type="AlphaFoldDB" id="A0AAD1XFF5"/>
<feature type="compositionally biased region" description="Low complexity" evidence="1">
    <location>
        <begin position="9"/>
        <end position="18"/>
    </location>
</feature>
<dbReference type="Pfam" id="PF00443">
    <property type="entry name" value="UCH"/>
    <property type="match status" value="1"/>
</dbReference>
<dbReference type="PANTHER" id="PTHR21646">
    <property type="entry name" value="UBIQUITIN CARBOXYL-TERMINAL HYDROLASE"/>
    <property type="match status" value="1"/>
</dbReference>
<dbReference type="Proteomes" id="UP001295684">
    <property type="component" value="Unassembled WGS sequence"/>
</dbReference>
<dbReference type="CDD" id="cd02257">
    <property type="entry name" value="Peptidase_C19"/>
    <property type="match status" value="1"/>
</dbReference>
<dbReference type="SUPFAM" id="SSF54001">
    <property type="entry name" value="Cysteine proteinases"/>
    <property type="match status" value="1"/>
</dbReference>
<dbReference type="GO" id="GO:0016579">
    <property type="term" value="P:protein deubiquitination"/>
    <property type="evidence" value="ECO:0007669"/>
    <property type="project" value="InterPro"/>
</dbReference>
<sequence>MERRRIALDSSSSSDDSSPNIRRTFLGRRPPSSLLRRLTTSRSRPNTRQKKMNEEERQKLLQQRRQKKEENRKKEEKVRKEKEESRSKQRLELLDEEAKEVCKKYKVQWENTDKETAGENLECWKAIKNPSLNCFMIASMQSLLSLPEFVKYFSDGSDGDLAEESKEITFSKELNPNAKVSCLMQDLLKEYYDSDTAVLDVTKVRSEFSANFPESEMHDSCQFILALLNILENELNPSEQQFIPLGIKNNLEAWKKYQEACPSIVGKLFVGMEETIYQCKKCSHERKIYEEFKNMSIKCTPKASIKGFIEFLSQLSSSEEIQMKCKKCKNIQDLVMKKRIIRYPKYLMLVIGRKDPFTQEEIKGFVDYPNSFVQFDPQSDKEITYTLNNVIINVNALHYSTYCKRGSRWVRLENKKVKAVHPSDLKSEYAYILFYEAKDLKI</sequence>